<dbReference type="PANTHER" id="PTHR12110:SF21">
    <property type="entry name" value="XYLOSE ISOMERASE-LIKE TIM BARREL DOMAIN-CONTAINING PROTEIN"/>
    <property type="match status" value="1"/>
</dbReference>
<dbReference type="AlphaFoldDB" id="F8FKG9"/>
<dbReference type="Pfam" id="PF01261">
    <property type="entry name" value="AP_endonuc_2"/>
    <property type="match status" value="1"/>
</dbReference>
<sequence>MKTSLCTISFRHQLVSFGDLVRLASRLQFDGIELWGTHAQQLYENERVTAWDHLQRLHASGMGISMVSDYLDISPQADRQAVLDKCQRLISLARWFGTPRVRTFAGQLGSRDVPVEERPLYAENLHRLCELCGEQGVYLLLEMHPGTLTDTVESALDLLRMVNHPALKINLDFLHVWEGGTDPVEGLKKLEPWVMHYHMKNITDRSHLGVFAPHNVYAPSGSRTGMVPLREGVVDYRPILEAIRETDHYASLEWFGPDPARVLAEEMQWLREELPVMAGV</sequence>
<organism evidence="2 3">
    <name type="scientific">Paenibacillus mucilaginosus (strain KNP414)</name>
    <dbReference type="NCBI Taxonomy" id="1036673"/>
    <lineage>
        <taxon>Bacteria</taxon>
        <taxon>Bacillati</taxon>
        <taxon>Bacillota</taxon>
        <taxon>Bacilli</taxon>
        <taxon>Bacillales</taxon>
        <taxon>Paenibacillaceae</taxon>
        <taxon>Paenibacillus</taxon>
    </lineage>
</organism>
<gene>
    <name evidence="2" type="primary">asbF</name>
    <name evidence="2" type="ordered locus">KNP414_07050</name>
</gene>
<dbReference type="PATRIC" id="fig|1036673.3.peg.6578"/>
<dbReference type="Proteomes" id="UP000006620">
    <property type="component" value="Chromosome"/>
</dbReference>
<dbReference type="SUPFAM" id="SSF51658">
    <property type="entry name" value="Xylose isomerase-like"/>
    <property type="match status" value="1"/>
</dbReference>
<evidence type="ECO:0000313" key="3">
    <source>
        <dbReference type="Proteomes" id="UP000006620"/>
    </source>
</evidence>
<proteinExistence type="predicted"/>
<dbReference type="Gene3D" id="3.20.20.150">
    <property type="entry name" value="Divalent-metal-dependent TIM barrel enzymes"/>
    <property type="match status" value="1"/>
</dbReference>
<evidence type="ECO:0000259" key="1">
    <source>
        <dbReference type="Pfam" id="PF01261"/>
    </source>
</evidence>
<dbReference type="KEGG" id="pms:KNP414_07050"/>
<reference evidence="2 3" key="2">
    <citation type="journal article" date="2013" name="Genome Announc.">
        <title>Genome Sequence of Growth-Improving Paenibacillus mucilaginosus Strain KNP414.</title>
        <authorList>
            <person name="Lu J.J."/>
            <person name="Wang J.F."/>
            <person name="Hu X.F."/>
        </authorList>
    </citation>
    <scope>NUCLEOTIDE SEQUENCE [LARGE SCALE GENOMIC DNA]</scope>
    <source>
        <strain evidence="2 3">KNP414</strain>
    </source>
</reference>
<dbReference type="EMBL" id="CP002869">
    <property type="protein sequence ID" value="AEI45562.1"/>
    <property type="molecule type" value="Genomic_DNA"/>
</dbReference>
<name>F8FKG9_PAEMK</name>
<dbReference type="InterPro" id="IPR036237">
    <property type="entry name" value="Xyl_isomerase-like_sf"/>
</dbReference>
<evidence type="ECO:0000313" key="2">
    <source>
        <dbReference type="EMBL" id="AEI45562.1"/>
    </source>
</evidence>
<dbReference type="InterPro" id="IPR013022">
    <property type="entry name" value="Xyl_isomerase-like_TIM-brl"/>
</dbReference>
<reference evidence="3" key="1">
    <citation type="submission" date="2011-06" db="EMBL/GenBank/DDBJ databases">
        <title>Complete genome sequence of Paenibacillus mucilaginosus KNP414.</title>
        <authorList>
            <person name="Wang J."/>
            <person name="Hu S."/>
            <person name="Hu X."/>
            <person name="Zhang B."/>
            <person name="Dong D."/>
            <person name="Zhang S."/>
            <person name="Zhao K."/>
            <person name="Wu D."/>
        </authorList>
    </citation>
    <scope>NUCLEOTIDE SEQUENCE [LARGE SCALE GENOMIC DNA]</scope>
    <source>
        <strain evidence="3">KNP414</strain>
    </source>
</reference>
<feature type="domain" description="Xylose isomerase-like TIM barrel" evidence="1">
    <location>
        <begin position="21"/>
        <end position="272"/>
    </location>
</feature>
<dbReference type="InterPro" id="IPR050312">
    <property type="entry name" value="IolE/XylAMocC-like"/>
</dbReference>
<dbReference type="RefSeq" id="WP_013920704.1">
    <property type="nucleotide sequence ID" value="NC_015690.1"/>
</dbReference>
<protein>
    <submittedName>
        <fullName evidence="2">AsbF</fullName>
    </submittedName>
</protein>
<dbReference type="PANTHER" id="PTHR12110">
    <property type="entry name" value="HYDROXYPYRUVATE ISOMERASE"/>
    <property type="match status" value="1"/>
</dbReference>
<accession>F8FKG9</accession>
<dbReference type="HOGENOM" id="CLU_086649_0_0_9"/>